<dbReference type="PANTHER" id="PTHR45526:SF1">
    <property type="entry name" value="TRANSCRIPTIONAL REGULATORY PROTEIN DCUR-RELATED"/>
    <property type="match status" value="1"/>
</dbReference>
<evidence type="ECO:0000256" key="9">
    <source>
        <dbReference type="PIRNR" id="PIRNR006171"/>
    </source>
</evidence>
<name>A0A085G7M6_EWIA3</name>
<dbReference type="PANTHER" id="PTHR45526">
    <property type="entry name" value="TRANSCRIPTIONAL REGULATORY PROTEIN DPIA"/>
    <property type="match status" value="1"/>
</dbReference>
<dbReference type="GO" id="GO:0003677">
    <property type="term" value="F:DNA binding"/>
    <property type="evidence" value="ECO:0007669"/>
    <property type="project" value="UniProtKB-KW"/>
</dbReference>
<dbReference type="SUPFAM" id="SSF52172">
    <property type="entry name" value="CheY-like"/>
    <property type="match status" value="1"/>
</dbReference>
<feature type="modified residue" description="4-aspartylphosphate" evidence="10">
    <location>
        <position position="70"/>
    </location>
</feature>
<organism evidence="12 13">
    <name type="scientific">Ewingella americana (strain ATCC 33852 / DSM 4580 / CCUG 14506 / JCM 5911 / LMG 7869 / NCTC 12157 / CDC 1468-78)</name>
    <dbReference type="NCBI Taxonomy" id="910964"/>
    <lineage>
        <taxon>Bacteria</taxon>
        <taxon>Pseudomonadati</taxon>
        <taxon>Pseudomonadota</taxon>
        <taxon>Gammaproteobacteria</taxon>
        <taxon>Enterobacterales</taxon>
        <taxon>Yersiniaceae</taxon>
        <taxon>Ewingella</taxon>
    </lineage>
</organism>
<dbReference type="InterPro" id="IPR001789">
    <property type="entry name" value="Sig_transdc_resp-reg_receiver"/>
</dbReference>
<reference evidence="12 13" key="1">
    <citation type="submission" date="2014-05" db="EMBL/GenBank/DDBJ databases">
        <title>ATOL: Assembling a taxonomically balanced genome-scale reconstruction of the evolutionary history of the Enterobacteriaceae.</title>
        <authorList>
            <person name="Plunkett G.III."/>
            <person name="Neeno-Eckwall E.C."/>
            <person name="Glasner J.D."/>
            <person name="Perna N.T."/>
        </authorList>
    </citation>
    <scope>NUCLEOTIDE SEQUENCE [LARGE SCALE GENOMIC DNA]</scope>
    <source>
        <strain evidence="12 13">ATCC 33852</strain>
    </source>
</reference>
<evidence type="ECO:0000256" key="8">
    <source>
        <dbReference type="ARBA" id="ARBA00023163"/>
    </source>
</evidence>
<evidence type="ECO:0000256" key="7">
    <source>
        <dbReference type="ARBA" id="ARBA00023159"/>
    </source>
</evidence>
<keyword evidence="5 9" id="KW-0805">Transcription regulation</keyword>
<dbReference type="EMBL" id="JMPJ01000064">
    <property type="protein sequence ID" value="KFC79721.1"/>
    <property type="molecule type" value="Genomic_DNA"/>
</dbReference>
<dbReference type="PROSITE" id="PS50110">
    <property type="entry name" value="RESPONSE_REGULATORY"/>
    <property type="match status" value="1"/>
</dbReference>
<sequence length="250" mass="28393">MNKSSFNNGGSINNGSALDVVIVEDEPYLAGLHRDFIEQNFNLRVVSIAATLAQARTQLQLYRPRLVLLDNYLPDGQGIELIDSALLKSLDCSVIFITAASDMNTCSQAMRYGAFDYIIKPVSFQRLRNSLERFLQFVHQLRNVKVLDQQALDRLYNLPATDMPAAPATKGIEPNTLELVRRVFIAEPDRNWSVDQVVEQVGISKTTGRRYLEYCVEIGFIAVEMQYGNIGHPRRLYRLIFREDQAPIHD</sequence>
<keyword evidence="13" id="KW-1185">Reference proteome</keyword>
<dbReference type="PIRSF" id="PIRSF006171">
    <property type="entry name" value="RR_citrat_malat"/>
    <property type="match status" value="1"/>
</dbReference>
<dbReference type="Gene3D" id="3.40.50.2300">
    <property type="match status" value="1"/>
</dbReference>
<dbReference type="InterPro" id="IPR051271">
    <property type="entry name" value="2C-system_Tx_regulators"/>
</dbReference>
<dbReference type="Proteomes" id="UP000028640">
    <property type="component" value="Unassembled WGS sequence"/>
</dbReference>
<dbReference type="GO" id="GO:0003700">
    <property type="term" value="F:DNA-binding transcription factor activity"/>
    <property type="evidence" value="ECO:0007669"/>
    <property type="project" value="InterPro"/>
</dbReference>
<dbReference type="GO" id="GO:0000156">
    <property type="term" value="F:phosphorelay response regulator activity"/>
    <property type="evidence" value="ECO:0007669"/>
    <property type="project" value="TreeGrafter"/>
</dbReference>
<evidence type="ECO:0000256" key="10">
    <source>
        <dbReference type="PROSITE-ProRule" id="PRU00169"/>
    </source>
</evidence>
<evidence type="ECO:0000256" key="6">
    <source>
        <dbReference type="ARBA" id="ARBA00023125"/>
    </source>
</evidence>
<dbReference type="InterPro" id="IPR024187">
    <property type="entry name" value="Sig_transdc_resp-reg_cit/mal"/>
</dbReference>
<dbReference type="Pfam" id="PF20714">
    <property type="entry name" value="HTH_64"/>
    <property type="match status" value="1"/>
</dbReference>
<keyword evidence="3 10" id="KW-0597">Phosphoprotein</keyword>
<evidence type="ECO:0000256" key="3">
    <source>
        <dbReference type="ARBA" id="ARBA00022553"/>
    </source>
</evidence>
<dbReference type="GO" id="GO:0005737">
    <property type="term" value="C:cytoplasm"/>
    <property type="evidence" value="ECO:0007669"/>
    <property type="project" value="UniProtKB-SubCell"/>
</dbReference>
<gene>
    <name evidence="12" type="ORF">GEAM_2873</name>
</gene>
<comment type="subcellular location">
    <subcellularLocation>
        <location evidence="1 9">Cytoplasm</location>
    </subcellularLocation>
</comment>
<accession>A0A085G7M6</accession>
<evidence type="ECO:0000256" key="4">
    <source>
        <dbReference type="ARBA" id="ARBA00023012"/>
    </source>
</evidence>
<evidence type="ECO:0000256" key="2">
    <source>
        <dbReference type="ARBA" id="ARBA00022490"/>
    </source>
</evidence>
<feature type="domain" description="Response regulatory" evidence="11">
    <location>
        <begin position="19"/>
        <end position="135"/>
    </location>
</feature>
<dbReference type="Pfam" id="PF00072">
    <property type="entry name" value="Response_reg"/>
    <property type="match status" value="1"/>
</dbReference>
<dbReference type="InterPro" id="IPR011006">
    <property type="entry name" value="CheY-like_superfamily"/>
</dbReference>
<evidence type="ECO:0000259" key="11">
    <source>
        <dbReference type="PROSITE" id="PS50110"/>
    </source>
</evidence>
<evidence type="ECO:0000313" key="13">
    <source>
        <dbReference type="Proteomes" id="UP000028640"/>
    </source>
</evidence>
<keyword evidence="6 9" id="KW-0238">DNA-binding</keyword>
<keyword evidence="7 9" id="KW-0010">Activator</keyword>
<evidence type="ECO:0000313" key="12">
    <source>
        <dbReference type="EMBL" id="KFC79721.1"/>
    </source>
</evidence>
<protein>
    <recommendedName>
        <fullName evidence="9">Transcriptional regulatory protein</fullName>
    </recommendedName>
</protein>
<comment type="caution">
    <text evidence="12">The sequence shown here is derived from an EMBL/GenBank/DDBJ whole genome shotgun (WGS) entry which is preliminary data.</text>
</comment>
<keyword evidence="2 9" id="KW-0963">Cytoplasm</keyword>
<keyword evidence="4 9" id="KW-0902">Two-component regulatory system</keyword>
<dbReference type="SMART" id="SM00448">
    <property type="entry name" value="REC"/>
    <property type="match status" value="1"/>
</dbReference>
<dbReference type="InterPro" id="IPR048714">
    <property type="entry name" value="DpiA-like_HTH"/>
</dbReference>
<dbReference type="eggNOG" id="COG4565">
    <property type="taxonomic scope" value="Bacteria"/>
</dbReference>
<evidence type="ECO:0000256" key="1">
    <source>
        <dbReference type="ARBA" id="ARBA00004496"/>
    </source>
</evidence>
<dbReference type="STRING" id="910964.GEAM_2873"/>
<proteinExistence type="predicted"/>
<evidence type="ECO:0000256" key="5">
    <source>
        <dbReference type="ARBA" id="ARBA00023015"/>
    </source>
</evidence>
<dbReference type="AlphaFoldDB" id="A0A085G7M6"/>
<keyword evidence="8 9" id="KW-0804">Transcription</keyword>